<evidence type="ECO:0000256" key="1">
    <source>
        <dbReference type="SAM" id="SignalP"/>
    </source>
</evidence>
<sequence length="143" mass="15891">MKTVPNFKALIKTVCISACLVLGSTELMAQDKNSQQPNDFRIIIEKSGNQIKMESDKGAAWVKLSLSPDNTTPQTIDEYGITDVNNVNSKKDPKLADFLFTITKTKNGVKLKGIEGTDWKDLEFSLIADQKQMINRSGVLQLK</sequence>
<dbReference type="OrthoDB" id="1144122at2"/>
<name>A0A1H3XUJ8_BIZPA</name>
<proteinExistence type="predicted"/>
<reference evidence="3" key="1">
    <citation type="submission" date="2016-10" db="EMBL/GenBank/DDBJ databases">
        <authorList>
            <person name="Varghese N."/>
            <person name="Submissions S."/>
        </authorList>
    </citation>
    <scope>NUCLEOTIDE SEQUENCE [LARGE SCALE GENOMIC DNA]</scope>
    <source>
        <strain evidence="3">DSM 23842</strain>
    </source>
</reference>
<keyword evidence="1" id="KW-0732">Signal</keyword>
<gene>
    <name evidence="2" type="ORF">SAMN04487990_105184</name>
</gene>
<dbReference type="STRING" id="283786.SAMN04487990_105184"/>
<feature type="chain" id="PRO_5011644905" evidence="1">
    <location>
        <begin position="30"/>
        <end position="143"/>
    </location>
</feature>
<dbReference type="EMBL" id="FNQK01000005">
    <property type="protein sequence ID" value="SEA03157.1"/>
    <property type="molecule type" value="Genomic_DNA"/>
</dbReference>
<dbReference type="Proteomes" id="UP000198846">
    <property type="component" value="Unassembled WGS sequence"/>
</dbReference>
<dbReference type="RefSeq" id="WP_092133138.1">
    <property type="nucleotide sequence ID" value="NZ_FNQK01000005.1"/>
</dbReference>
<evidence type="ECO:0000313" key="2">
    <source>
        <dbReference type="EMBL" id="SEA03157.1"/>
    </source>
</evidence>
<protein>
    <submittedName>
        <fullName evidence="2">Uncharacterized protein</fullName>
    </submittedName>
</protein>
<dbReference type="AlphaFoldDB" id="A0A1H3XUJ8"/>
<organism evidence="2 3">
    <name type="scientific">Bizionia paragorgiae</name>
    <dbReference type="NCBI Taxonomy" id="283786"/>
    <lineage>
        <taxon>Bacteria</taxon>
        <taxon>Pseudomonadati</taxon>
        <taxon>Bacteroidota</taxon>
        <taxon>Flavobacteriia</taxon>
        <taxon>Flavobacteriales</taxon>
        <taxon>Flavobacteriaceae</taxon>
        <taxon>Bizionia</taxon>
    </lineage>
</organism>
<feature type="signal peptide" evidence="1">
    <location>
        <begin position="1"/>
        <end position="29"/>
    </location>
</feature>
<accession>A0A1H3XUJ8</accession>
<keyword evidence="3" id="KW-1185">Reference proteome</keyword>
<evidence type="ECO:0000313" key="3">
    <source>
        <dbReference type="Proteomes" id="UP000198846"/>
    </source>
</evidence>